<dbReference type="STRING" id="92487.SAMN02745130_01688"/>
<keyword evidence="2" id="KW-0732">Signal</keyword>
<evidence type="ECO:0000313" key="4">
    <source>
        <dbReference type="Proteomes" id="UP000190460"/>
    </source>
</evidence>
<dbReference type="SUPFAM" id="SSF49772">
    <property type="entry name" value="Ecotin, trypsin inhibitor"/>
    <property type="match status" value="1"/>
</dbReference>
<reference evidence="3 4" key="1">
    <citation type="submission" date="2017-02" db="EMBL/GenBank/DDBJ databases">
        <authorList>
            <person name="Peterson S.W."/>
        </authorList>
    </citation>
    <scope>NUCLEOTIDE SEQUENCE [LARGE SCALE GENOMIC DNA]</scope>
    <source>
        <strain evidence="3 4">ATCC 49788</strain>
    </source>
</reference>
<organism evidence="3 4">
    <name type="scientific">Thiothrix eikelboomii</name>
    <dbReference type="NCBI Taxonomy" id="92487"/>
    <lineage>
        <taxon>Bacteria</taxon>
        <taxon>Pseudomonadati</taxon>
        <taxon>Pseudomonadota</taxon>
        <taxon>Gammaproteobacteria</taxon>
        <taxon>Thiotrichales</taxon>
        <taxon>Thiotrichaceae</taxon>
        <taxon>Thiothrix</taxon>
    </lineage>
</organism>
<dbReference type="GO" id="GO:0004867">
    <property type="term" value="F:serine-type endopeptidase inhibitor activity"/>
    <property type="evidence" value="ECO:0007669"/>
    <property type="project" value="InterPro"/>
</dbReference>
<dbReference type="InterPro" id="IPR005658">
    <property type="entry name" value="Prot_inh_ecotin"/>
</dbReference>
<comment type="similarity">
    <text evidence="1">Belongs to the protease inhibitor I11 (ecotin) family.</text>
</comment>
<accession>A0A1T4WI96</accession>
<evidence type="ECO:0000256" key="1">
    <source>
        <dbReference type="ARBA" id="ARBA00010558"/>
    </source>
</evidence>
<keyword evidence="4" id="KW-1185">Reference proteome</keyword>
<dbReference type="PANTHER" id="PTHR35890">
    <property type="match status" value="1"/>
</dbReference>
<feature type="chain" id="PRO_5011984314" evidence="2">
    <location>
        <begin position="26"/>
        <end position="173"/>
    </location>
</feature>
<dbReference type="EMBL" id="FUYB01000006">
    <property type="protein sequence ID" value="SKA76889.1"/>
    <property type="molecule type" value="Genomic_DNA"/>
</dbReference>
<dbReference type="Proteomes" id="UP000190460">
    <property type="component" value="Unassembled WGS sequence"/>
</dbReference>
<evidence type="ECO:0000256" key="2">
    <source>
        <dbReference type="SAM" id="SignalP"/>
    </source>
</evidence>
<protein>
    <submittedName>
        <fullName evidence="3">Ecotin</fullName>
    </submittedName>
</protein>
<dbReference type="InterPro" id="IPR036198">
    <property type="entry name" value="Ecotin_sf"/>
</dbReference>
<dbReference type="RefSeq" id="WP_078922161.1">
    <property type="nucleotide sequence ID" value="NZ_FUYB01000006.1"/>
</dbReference>
<gene>
    <name evidence="3" type="ORF">SAMN02745130_01688</name>
</gene>
<proteinExistence type="inferred from homology"/>
<name>A0A1T4WI96_9GAMM</name>
<evidence type="ECO:0000313" key="3">
    <source>
        <dbReference type="EMBL" id="SKA76889.1"/>
    </source>
</evidence>
<dbReference type="PANTHER" id="PTHR35890:SF3">
    <property type="entry name" value="ECOTIN"/>
    <property type="match status" value="1"/>
</dbReference>
<dbReference type="AlphaFoldDB" id="A0A1T4WI96"/>
<dbReference type="Pfam" id="PF03974">
    <property type="entry name" value="Ecotin"/>
    <property type="match status" value="1"/>
</dbReference>
<dbReference type="OrthoDB" id="997196at2"/>
<sequence length="173" mass="19122">MSALKLMSASFFVAATTAILPITQAASPPAVQPPGPVDMSVTMKPFPKPHPNDNRLVIRLPKRQNEATLLVRVTPGKHTQVDCNTRAYSGELETKTAQGWGYDFYVLRTDGKAMSTMMACPPNSSQMRFVPVTSAQQTLTYNSRMPLVYYVPKGFTVNYEVFVPQHRGTAKPE</sequence>
<feature type="signal peptide" evidence="2">
    <location>
        <begin position="1"/>
        <end position="25"/>
    </location>
</feature>
<dbReference type="Gene3D" id="2.60.40.550">
    <property type="entry name" value="Ecotin"/>
    <property type="match status" value="1"/>
</dbReference>